<evidence type="ECO:0000313" key="2">
    <source>
        <dbReference type="Proteomes" id="UP001605036"/>
    </source>
</evidence>
<keyword evidence="2" id="KW-1185">Reference proteome</keyword>
<protein>
    <submittedName>
        <fullName evidence="1">Uncharacterized protein</fullName>
    </submittedName>
</protein>
<proteinExistence type="predicted"/>
<dbReference type="AlphaFoldDB" id="A0ABD1Z873"/>
<dbReference type="EMBL" id="JBHFFA010000002">
    <property type="protein sequence ID" value="KAL2643846.1"/>
    <property type="molecule type" value="Genomic_DNA"/>
</dbReference>
<accession>A0ABD1Z873</accession>
<gene>
    <name evidence="1" type="ORF">R1flu_011433</name>
</gene>
<sequence length="93" mass="10501">MVESTSRPVVKEKATTKEKGKGLAYKLLSYIEAATDLKEVLEERILNAKIEFSLREILGVAKKEFHDVIIDVIKRKRQLAGESTLVNMLDTIV</sequence>
<name>A0ABD1Z873_9MARC</name>
<evidence type="ECO:0000313" key="1">
    <source>
        <dbReference type="EMBL" id="KAL2643846.1"/>
    </source>
</evidence>
<organism evidence="1 2">
    <name type="scientific">Riccia fluitans</name>
    <dbReference type="NCBI Taxonomy" id="41844"/>
    <lineage>
        <taxon>Eukaryota</taxon>
        <taxon>Viridiplantae</taxon>
        <taxon>Streptophyta</taxon>
        <taxon>Embryophyta</taxon>
        <taxon>Marchantiophyta</taxon>
        <taxon>Marchantiopsida</taxon>
        <taxon>Marchantiidae</taxon>
        <taxon>Marchantiales</taxon>
        <taxon>Ricciaceae</taxon>
        <taxon>Riccia</taxon>
    </lineage>
</organism>
<reference evidence="1 2" key="1">
    <citation type="submission" date="2024-09" db="EMBL/GenBank/DDBJ databases">
        <title>Chromosome-scale assembly of Riccia fluitans.</title>
        <authorList>
            <person name="Paukszto L."/>
            <person name="Sawicki J."/>
            <person name="Karawczyk K."/>
            <person name="Piernik-Szablinska J."/>
            <person name="Szczecinska M."/>
            <person name="Mazdziarz M."/>
        </authorList>
    </citation>
    <scope>NUCLEOTIDE SEQUENCE [LARGE SCALE GENOMIC DNA]</scope>
    <source>
        <strain evidence="1">Rf_01</strain>
        <tissue evidence="1">Aerial parts of the thallus</tissue>
    </source>
</reference>
<comment type="caution">
    <text evidence="1">The sequence shown here is derived from an EMBL/GenBank/DDBJ whole genome shotgun (WGS) entry which is preliminary data.</text>
</comment>
<dbReference type="Proteomes" id="UP001605036">
    <property type="component" value="Unassembled WGS sequence"/>
</dbReference>